<sequence length="128" mass="12835">MKKKMIIAASMLAAGLGAAGATSALAAGDGGTADQMEIQALGSVKLSMVDAIKAAEAAQPGKTAETQFDLENGMPAYEITVIAADGTEHNLMVDANTGKVEKLAANEDKAGQDGDGHEDGEAEDGDNG</sequence>
<feature type="domain" description="PepSY" evidence="3">
    <location>
        <begin position="45"/>
        <end position="102"/>
    </location>
</feature>
<keyword evidence="5" id="KW-1185">Reference proteome</keyword>
<accession>A0ABT1CXI1</accession>
<evidence type="ECO:0000256" key="1">
    <source>
        <dbReference type="SAM" id="MobiDB-lite"/>
    </source>
</evidence>
<evidence type="ECO:0000313" key="4">
    <source>
        <dbReference type="EMBL" id="MCO6410905.1"/>
    </source>
</evidence>
<evidence type="ECO:0000313" key="5">
    <source>
        <dbReference type="Proteomes" id="UP001320715"/>
    </source>
</evidence>
<feature type="compositionally biased region" description="Basic and acidic residues" evidence="1">
    <location>
        <begin position="102"/>
        <end position="119"/>
    </location>
</feature>
<dbReference type="RefSeq" id="WP_252917537.1">
    <property type="nucleotide sequence ID" value="NZ_JAAAML010000005.1"/>
</dbReference>
<dbReference type="InterPro" id="IPR025711">
    <property type="entry name" value="PepSY"/>
</dbReference>
<dbReference type="EMBL" id="JAAAML010000005">
    <property type="protein sequence ID" value="MCO6410905.1"/>
    <property type="molecule type" value="Genomic_DNA"/>
</dbReference>
<evidence type="ECO:0000259" key="3">
    <source>
        <dbReference type="Pfam" id="PF03413"/>
    </source>
</evidence>
<feature type="signal peptide" evidence="2">
    <location>
        <begin position="1"/>
        <end position="26"/>
    </location>
</feature>
<organism evidence="4 5">
    <name type="scientific">Hoeflea alexandrii</name>
    <dbReference type="NCBI Taxonomy" id="288436"/>
    <lineage>
        <taxon>Bacteria</taxon>
        <taxon>Pseudomonadati</taxon>
        <taxon>Pseudomonadota</taxon>
        <taxon>Alphaproteobacteria</taxon>
        <taxon>Hyphomicrobiales</taxon>
        <taxon>Rhizobiaceae</taxon>
        <taxon>Hoeflea</taxon>
    </lineage>
</organism>
<name>A0ABT1CXI1_9HYPH</name>
<keyword evidence="2" id="KW-0732">Signal</keyword>
<dbReference type="Pfam" id="PF03413">
    <property type="entry name" value="PepSY"/>
    <property type="match status" value="1"/>
</dbReference>
<feature type="chain" id="PRO_5046512475" description="PepSY domain-containing protein" evidence="2">
    <location>
        <begin position="27"/>
        <end position="128"/>
    </location>
</feature>
<gene>
    <name evidence="4" type="ORF">GTW23_22195</name>
</gene>
<reference evidence="4 5" key="1">
    <citation type="submission" date="2020-01" db="EMBL/GenBank/DDBJ databases">
        <title>Genomes of bacteria type strains.</title>
        <authorList>
            <person name="Chen J."/>
            <person name="Zhu S."/>
            <person name="Yang J."/>
        </authorList>
    </citation>
    <scope>NUCLEOTIDE SEQUENCE [LARGE SCALE GENOMIC DNA]</scope>
    <source>
        <strain evidence="4 5">DSM 16655</strain>
    </source>
</reference>
<protein>
    <recommendedName>
        <fullName evidence="3">PepSY domain-containing protein</fullName>
    </recommendedName>
</protein>
<dbReference type="Gene3D" id="3.10.450.40">
    <property type="match status" value="1"/>
</dbReference>
<feature type="region of interest" description="Disordered" evidence="1">
    <location>
        <begin position="102"/>
        <end position="128"/>
    </location>
</feature>
<proteinExistence type="predicted"/>
<comment type="caution">
    <text evidence="4">The sequence shown here is derived from an EMBL/GenBank/DDBJ whole genome shotgun (WGS) entry which is preliminary data.</text>
</comment>
<dbReference type="Proteomes" id="UP001320715">
    <property type="component" value="Unassembled WGS sequence"/>
</dbReference>
<evidence type="ECO:0000256" key="2">
    <source>
        <dbReference type="SAM" id="SignalP"/>
    </source>
</evidence>